<dbReference type="InterPro" id="IPR042099">
    <property type="entry name" value="ANL_N_sf"/>
</dbReference>
<dbReference type="Pfam" id="PF00501">
    <property type="entry name" value="AMP-binding"/>
    <property type="match status" value="1"/>
</dbReference>
<sequence>MDKSSQRELRTLGAACSISELMLDLAKALAGNGPALGFGEIASTSVPERIAVVIGTSGSTGKPKEVALGAPALIASARASNNFLGAKFGEVWSLLLPLTHIAAVNVLVRCLELGTTPVDLRQSHYFRKVDFTAIVPTQLFRALNGDDALLEHLRNCQKVLVGGAALPDAIRTRAIESGINVVSTYGMTETSGGCVYDGSPLEGVTAEIDSNGIIKIFGSTNASTYLNNPQEWESSNIDGWFITDDRGKFVDGKLVVEGRVDDVIVSGGKKLSLSAVEVALSAGFPQIECAAFALDDAEWGSALHLAIASNHEVDRLGISHYLAAALGDVAKPKGFLMLPSLPTFGVGKIDRKALVQLALHERQS</sequence>
<feature type="domain" description="AMP-dependent synthetase/ligase" evidence="2">
    <location>
        <begin position="43"/>
        <end position="204"/>
    </location>
</feature>
<evidence type="ECO:0000313" key="3">
    <source>
        <dbReference type="EMBL" id="CAB4659891.1"/>
    </source>
</evidence>
<organism evidence="5">
    <name type="scientific">freshwater metagenome</name>
    <dbReference type="NCBI Taxonomy" id="449393"/>
    <lineage>
        <taxon>unclassified sequences</taxon>
        <taxon>metagenomes</taxon>
        <taxon>ecological metagenomes</taxon>
    </lineage>
</organism>
<dbReference type="EMBL" id="CAFBQL010000004">
    <property type="protein sequence ID" value="CAB5057039.1"/>
    <property type="molecule type" value="Genomic_DNA"/>
</dbReference>
<dbReference type="EMBL" id="CAFBMV010000004">
    <property type="protein sequence ID" value="CAB4920434.1"/>
    <property type="molecule type" value="Genomic_DNA"/>
</dbReference>
<dbReference type="Gene3D" id="3.30.300.30">
    <property type="match status" value="1"/>
</dbReference>
<gene>
    <name evidence="3" type="ORF">UFOPK2289_00428</name>
    <name evidence="4" type="ORF">UFOPK2822_00157</name>
    <name evidence="5" type="ORF">UFOPK3346_00691</name>
    <name evidence="6" type="ORF">UFOPK3670_00628</name>
    <name evidence="7" type="ORF">UFOPK4308_00694</name>
</gene>
<dbReference type="EMBL" id="CAEZZC010000002">
    <property type="protein sequence ID" value="CAB4740706.1"/>
    <property type="molecule type" value="Genomic_DNA"/>
</dbReference>
<name>A0A6J7D234_9ZZZZ</name>
<protein>
    <submittedName>
        <fullName evidence="5">Unannotated protein</fullName>
    </submittedName>
</protein>
<evidence type="ECO:0000256" key="1">
    <source>
        <dbReference type="ARBA" id="ARBA00006432"/>
    </source>
</evidence>
<comment type="similarity">
    <text evidence="1">Belongs to the ATP-dependent AMP-binding enzyme family.</text>
</comment>
<dbReference type="PANTHER" id="PTHR43201">
    <property type="entry name" value="ACYL-COA SYNTHETASE"/>
    <property type="match status" value="1"/>
</dbReference>
<dbReference type="InterPro" id="IPR045851">
    <property type="entry name" value="AMP-bd_C_sf"/>
</dbReference>
<dbReference type="GO" id="GO:0031956">
    <property type="term" value="F:medium-chain fatty acid-CoA ligase activity"/>
    <property type="evidence" value="ECO:0007669"/>
    <property type="project" value="TreeGrafter"/>
</dbReference>
<dbReference type="SUPFAM" id="SSF56801">
    <property type="entry name" value="Acetyl-CoA synthetase-like"/>
    <property type="match status" value="1"/>
</dbReference>
<dbReference type="PANTHER" id="PTHR43201:SF8">
    <property type="entry name" value="ACYL-COA SYNTHETASE FAMILY MEMBER 3"/>
    <property type="match status" value="1"/>
</dbReference>
<evidence type="ECO:0000313" key="7">
    <source>
        <dbReference type="EMBL" id="CAB5057039.1"/>
    </source>
</evidence>
<dbReference type="EMBL" id="CAEZWT010000007">
    <property type="protein sequence ID" value="CAB4659891.1"/>
    <property type="molecule type" value="Genomic_DNA"/>
</dbReference>
<proteinExistence type="inferred from homology"/>
<dbReference type="AlphaFoldDB" id="A0A6J7D234"/>
<reference evidence="5" key="1">
    <citation type="submission" date="2020-05" db="EMBL/GenBank/DDBJ databases">
        <authorList>
            <person name="Chiriac C."/>
            <person name="Salcher M."/>
            <person name="Ghai R."/>
            <person name="Kavagutti S V."/>
        </authorList>
    </citation>
    <scope>NUCLEOTIDE SEQUENCE</scope>
</reference>
<dbReference type="InterPro" id="IPR020845">
    <property type="entry name" value="AMP-binding_CS"/>
</dbReference>
<dbReference type="GO" id="GO:0006631">
    <property type="term" value="P:fatty acid metabolic process"/>
    <property type="evidence" value="ECO:0007669"/>
    <property type="project" value="TreeGrafter"/>
</dbReference>
<evidence type="ECO:0000313" key="4">
    <source>
        <dbReference type="EMBL" id="CAB4740706.1"/>
    </source>
</evidence>
<evidence type="ECO:0000313" key="6">
    <source>
        <dbReference type="EMBL" id="CAB4920434.1"/>
    </source>
</evidence>
<evidence type="ECO:0000259" key="2">
    <source>
        <dbReference type="Pfam" id="PF00501"/>
    </source>
</evidence>
<dbReference type="PROSITE" id="PS00455">
    <property type="entry name" value="AMP_BINDING"/>
    <property type="match status" value="1"/>
</dbReference>
<dbReference type="EMBL" id="CAFBLE010000004">
    <property type="protein sequence ID" value="CAB4864907.1"/>
    <property type="molecule type" value="Genomic_DNA"/>
</dbReference>
<dbReference type="InterPro" id="IPR000873">
    <property type="entry name" value="AMP-dep_synth/lig_dom"/>
</dbReference>
<accession>A0A6J7D234</accession>
<evidence type="ECO:0000313" key="5">
    <source>
        <dbReference type="EMBL" id="CAB4864907.1"/>
    </source>
</evidence>
<dbReference type="Gene3D" id="3.40.50.12780">
    <property type="entry name" value="N-terminal domain of ligase-like"/>
    <property type="match status" value="1"/>
</dbReference>